<comment type="caution">
    <text evidence="1">The sequence shown here is derived from an EMBL/GenBank/DDBJ whole genome shotgun (WGS) entry which is preliminary data.</text>
</comment>
<evidence type="ECO:0008006" key="3">
    <source>
        <dbReference type="Google" id="ProtNLM"/>
    </source>
</evidence>
<dbReference type="AlphaFoldDB" id="A0AAU9QV42"/>
<reference evidence="1" key="1">
    <citation type="submission" date="2022-01" db="EMBL/GenBank/DDBJ databases">
        <authorList>
            <person name="Lagorce A."/>
        </authorList>
    </citation>
    <scope>NUCLEOTIDE SEQUENCE</scope>
    <source>
        <strain evidence="1">Th15_F1_A12</strain>
    </source>
</reference>
<sequence>MIKFNLVKVKAQQKGKRLTDDVIKSPRKLFFPLVTWRHHETRFSNGIFPCY</sequence>
<dbReference type="Proteomes" id="UP001295462">
    <property type="component" value="Unassembled WGS sequence"/>
</dbReference>
<accession>A0AAU9QV42</accession>
<proteinExistence type="predicted"/>
<dbReference type="EMBL" id="CAKMUD010000116">
    <property type="protein sequence ID" value="CAH1602763.1"/>
    <property type="molecule type" value="Genomic_DNA"/>
</dbReference>
<name>A0AAU9QV42_9VIBR</name>
<evidence type="ECO:0000313" key="1">
    <source>
        <dbReference type="EMBL" id="CAH1602763.1"/>
    </source>
</evidence>
<evidence type="ECO:0000313" key="2">
    <source>
        <dbReference type="Proteomes" id="UP001295462"/>
    </source>
</evidence>
<gene>
    <name evidence="1" type="ORF">THF1A12_60185</name>
</gene>
<organism evidence="1 2">
    <name type="scientific">Vibrio jasicida</name>
    <dbReference type="NCBI Taxonomy" id="766224"/>
    <lineage>
        <taxon>Bacteria</taxon>
        <taxon>Pseudomonadati</taxon>
        <taxon>Pseudomonadota</taxon>
        <taxon>Gammaproteobacteria</taxon>
        <taxon>Vibrionales</taxon>
        <taxon>Vibrionaceae</taxon>
        <taxon>Vibrio</taxon>
    </lineage>
</organism>
<protein>
    <recommendedName>
        <fullName evidence="3">Transposase</fullName>
    </recommendedName>
</protein>